<feature type="compositionally biased region" description="Basic and acidic residues" evidence="6">
    <location>
        <begin position="30"/>
        <end position="43"/>
    </location>
</feature>
<keyword evidence="9" id="KW-1185">Reference proteome</keyword>
<accession>A0A9P0LPR2</accession>
<feature type="domain" description="C2H2-type" evidence="7">
    <location>
        <begin position="457"/>
        <end position="484"/>
    </location>
</feature>
<dbReference type="EMBL" id="CAKOFQ010007239">
    <property type="protein sequence ID" value="CAH1995763.1"/>
    <property type="molecule type" value="Genomic_DNA"/>
</dbReference>
<dbReference type="Proteomes" id="UP001152888">
    <property type="component" value="Unassembled WGS sequence"/>
</dbReference>
<dbReference type="Pfam" id="PF00096">
    <property type="entry name" value="zf-C2H2"/>
    <property type="match status" value="2"/>
</dbReference>
<keyword evidence="1" id="KW-0479">Metal-binding</keyword>
<evidence type="ECO:0000256" key="5">
    <source>
        <dbReference type="PROSITE-ProRule" id="PRU00042"/>
    </source>
</evidence>
<reference evidence="8" key="1">
    <citation type="submission" date="2022-03" db="EMBL/GenBank/DDBJ databases">
        <authorList>
            <person name="Sayadi A."/>
        </authorList>
    </citation>
    <scope>NUCLEOTIDE SEQUENCE</scope>
</reference>
<dbReference type="AlphaFoldDB" id="A0A9P0LPR2"/>
<sequence>MKTEHSINPVEEPYSKRSMSSSTTCSTLKSVKDEHWDGVNQEKMENQLVVGVKSEKSEPEAEPTVNNTKFENMDTLMLNEEFDIKYECEDAIFVRIKVEEKLESGLEAHSTADTVNQMKMEFQESEKLEEKPDLRSTNLENMNALGLHHEFDIKTESDQDDRHDSASDRLPIKKTREKEQRNSPIEEGKQSFSCYICNYTSHCKKGLIGHIKRNNCYLGSNLGKSRSVSRKQYQYCCIKCNKVFKSKTSLDNHLVKNHVGSIASVSSKIHECAFCDYKTAYKGDITRHVLKHTTKLRICKHCNTSFKTERSLFGHILKRHPNFSGTVSSKIYECMHCPHKQIARSSFIRHLARHDTQTTFKCNNCDASFSTKRRLENHVLQKHPKFESSVSCKIHKCTHCEYKTTFPHCLASHMMKHTGAKLKCTKCDKSFTTIRTLDDHILRKHPELTTSVSRKIHKCTHCEYKTIYKDYLVSHMMKHTGSKLKCTKCDASFTTIQPLDNHIWRKHPEFTTSVSRKLHKCTHCEYKTTNKGYLVSHTMKHTGAKLECTKCNASFTTTLALDDHILRKHPEFTTSVSRKIHKCTHCEYKTTYKWYLVSHMMKHTEAKHKCTKCNASFTTTLSLDEHILRKHPEFTTSVSSKIHKCTHCEYKTTYKWYLVSHMMKHTAAKFRCTFARKEYLDNRTFGKQPELIASGGKLKKSLDRTNFNMSNYDNYECCNVTFDCKSTFDDHVIKSHADIIR</sequence>
<dbReference type="SMART" id="SM00355">
    <property type="entry name" value="ZnF_C2H2"/>
    <property type="match status" value="16"/>
</dbReference>
<feature type="domain" description="C2H2-type" evidence="7">
    <location>
        <begin position="235"/>
        <end position="263"/>
    </location>
</feature>
<dbReference type="Gene3D" id="3.30.160.60">
    <property type="entry name" value="Classic Zinc Finger"/>
    <property type="match status" value="7"/>
</dbReference>
<protein>
    <recommendedName>
        <fullName evidence="7">C2H2-type domain-containing protein</fullName>
    </recommendedName>
</protein>
<name>A0A9P0LPR2_ACAOB</name>
<feature type="domain" description="C2H2-type" evidence="7">
    <location>
        <begin position="608"/>
        <end position="631"/>
    </location>
</feature>
<dbReference type="PROSITE" id="PS00028">
    <property type="entry name" value="ZINC_FINGER_C2H2_1"/>
    <property type="match status" value="7"/>
</dbReference>
<proteinExistence type="predicted"/>
<gene>
    <name evidence="8" type="ORF">ACAOBT_LOCUS22826</name>
</gene>
<feature type="domain" description="C2H2-type" evidence="7">
    <location>
        <begin position="422"/>
        <end position="445"/>
    </location>
</feature>
<keyword evidence="2" id="KW-0677">Repeat</keyword>
<feature type="domain" description="C2H2-type" evidence="7">
    <location>
        <begin position="395"/>
        <end position="422"/>
    </location>
</feature>
<dbReference type="InterPro" id="IPR013087">
    <property type="entry name" value="Znf_C2H2_type"/>
</dbReference>
<feature type="region of interest" description="Disordered" evidence="6">
    <location>
        <begin position="1"/>
        <end position="43"/>
    </location>
</feature>
<organism evidence="8 9">
    <name type="scientific">Acanthoscelides obtectus</name>
    <name type="common">Bean weevil</name>
    <name type="synonym">Bruchus obtectus</name>
    <dbReference type="NCBI Taxonomy" id="200917"/>
    <lineage>
        <taxon>Eukaryota</taxon>
        <taxon>Metazoa</taxon>
        <taxon>Ecdysozoa</taxon>
        <taxon>Arthropoda</taxon>
        <taxon>Hexapoda</taxon>
        <taxon>Insecta</taxon>
        <taxon>Pterygota</taxon>
        <taxon>Neoptera</taxon>
        <taxon>Endopterygota</taxon>
        <taxon>Coleoptera</taxon>
        <taxon>Polyphaga</taxon>
        <taxon>Cucujiformia</taxon>
        <taxon>Chrysomeloidea</taxon>
        <taxon>Chrysomelidae</taxon>
        <taxon>Bruchinae</taxon>
        <taxon>Bruchini</taxon>
        <taxon>Acanthoscelides</taxon>
    </lineage>
</organism>
<keyword evidence="3 5" id="KW-0863">Zinc-finger</keyword>
<feature type="domain" description="C2H2-type" evidence="7">
    <location>
        <begin position="360"/>
        <end position="388"/>
    </location>
</feature>
<feature type="region of interest" description="Disordered" evidence="6">
    <location>
        <begin position="152"/>
        <end position="184"/>
    </location>
</feature>
<evidence type="ECO:0000313" key="9">
    <source>
        <dbReference type="Proteomes" id="UP001152888"/>
    </source>
</evidence>
<dbReference type="OrthoDB" id="3561125at2759"/>
<evidence type="ECO:0000259" key="7">
    <source>
        <dbReference type="PROSITE" id="PS50157"/>
    </source>
</evidence>
<comment type="caution">
    <text evidence="8">The sequence shown here is derived from an EMBL/GenBank/DDBJ whole genome shotgun (WGS) entry which is preliminary data.</text>
</comment>
<feature type="compositionally biased region" description="Low complexity" evidence="6">
    <location>
        <begin position="16"/>
        <end position="29"/>
    </location>
</feature>
<evidence type="ECO:0000256" key="3">
    <source>
        <dbReference type="ARBA" id="ARBA00022771"/>
    </source>
</evidence>
<dbReference type="GO" id="GO:0008270">
    <property type="term" value="F:zinc ion binding"/>
    <property type="evidence" value="ECO:0007669"/>
    <property type="project" value="UniProtKB-KW"/>
</dbReference>
<keyword evidence="4" id="KW-0862">Zinc</keyword>
<evidence type="ECO:0000256" key="4">
    <source>
        <dbReference type="ARBA" id="ARBA00022833"/>
    </source>
</evidence>
<feature type="domain" description="C2H2-type" evidence="7">
    <location>
        <begin position="519"/>
        <end position="546"/>
    </location>
</feature>
<dbReference type="InterPro" id="IPR036236">
    <property type="entry name" value="Znf_C2H2_sf"/>
</dbReference>
<evidence type="ECO:0000313" key="8">
    <source>
        <dbReference type="EMBL" id="CAH1995763.1"/>
    </source>
</evidence>
<evidence type="ECO:0000256" key="2">
    <source>
        <dbReference type="ARBA" id="ARBA00022737"/>
    </source>
</evidence>
<dbReference type="PANTHER" id="PTHR24379">
    <property type="entry name" value="KRAB AND ZINC FINGER DOMAIN-CONTAINING"/>
    <property type="match status" value="1"/>
</dbReference>
<evidence type="ECO:0000256" key="1">
    <source>
        <dbReference type="ARBA" id="ARBA00022723"/>
    </source>
</evidence>
<evidence type="ECO:0000256" key="6">
    <source>
        <dbReference type="SAM" id="MobiDB-lite"/>
    </source>
</evidence>
<dbReference type="PROSITE" id="PS50157">
    <property type="entry name" value="ZINC_FINGER_C2H2_2"/>
    <property type="match status" value="7"/>
</dbReference>
<dbReference type="PANTHER" id="PTHR24379:SF121">
    <property type="entry name" value="C2H2-TYPE DOMAIN-CONTAINING PROTEIN"/>
    <property type="match status" value="1"/>
</dbReference>
<dbReference type="SUPFAM" id="SSF57667">
    <property type="entry name" value="beta-beta-alpha zinc fingers"/>
    <property type="match status" value="6"/>
</dbReference>